<evidence type="ECO:0000313" key="5">
    <source>
        <dbReference type="EMBL" id="RPB04715.1"/>
    </source>
</evidence>
<dbReference type="GO" id="GO:0019894">
    <property type="term" value="F:kinesin binding"/>
    <property type="evidence" value="ECO:0007669"/>
    <property type="project" value="TreeGrafter"/>
</dbReference>
<dbReference type="PANTHER" id="PTHR45783">
    <property type="entry name" value="KINESIN LIGHT CHAIN"/>
    <property type="match status" value="1"/>
</dbReference>
<evidence type="ECO:0000256" key="4">
    <source>
        <dbReference type="ARBA" id="ARBA00022803"/>
    </source>
</evidence>
<dbReference type="STRING" id="1336337.A0A3N4KFQ6"/>
<gene>
    <name evidence="5" type="ORF">L873DRAFT_1279880</name>
</gene>
<keyword evidence="4" id="KW-0802">TPR repeat</keyword>
<dbReference type="Pfam" id="PF13374">
    <property type="entry name" value="TPR_10"/>
    <property type="match status" value="1"/>
</dbReference>
<dbReference type="InterPro" id="IPR002151">
    <property type="entry name" value="Kinesin_light"/>
</dbReference>
<evidence type="ECO:0000313" key="6">
    <source>
        <dbReference type="Proteomes" id="UP000276215"/>
    </source>
</evidence>
<reference evidence="5 6" key="1">
    <citation type="journal article" date="2018" name="Nat. Ecol. Evol.">
        <title>Pezizomycetes genomes reveal the molecular basis of ectomycorrhizal truffle lifestyle.</title>
        <authorList>
            <person name="Murat C."/>
            <person name="Payen T."/>
            <person name="Noel B."/>
            <person name="Kuo A."/>
            <person name="Morin E."/>
            <person name="Chen J."/>
            <person name="Kohler A."/>
            <person name="Krizsan K."/>
            <person name="Balestrini R."/>
            <person name="Da Silva C."/>
            <person name="Montanini B."/>
            <person name="Hainaut M."/>
            <person name="Levati E."/>
            <person name="Barry K.W."/>
            <person name="Belfiori B."/>
            <person name="Cichocki N."/>
            <person name="Clum A."/>
            <person name="Dockter R.B."/>
            <person name="Fauchery L."/>
            <person name="Guy J."/>
            <person name="Iotti M."/>
            <person name="Le Tacon F."/>
            <person name="Lindquist E.A."/>
            <person name="Lipzen A."/>
            <person name="Malagnac F."/>
            <person name="Mello A."/>
            <person name="Molinier V."/>
            <person name="Miyauchi S."/>
            <person name="Poulain J."/>
            <person name="Riccioni C."/>
            <person name="Rubini A."/>
            <person name="Sitrit Y."/>
            <person name="Splivallo R."/>
            <person name="Traeger S."/>
            <person name="Wang M."/>
            <person name="Zifcakova L."/>
            <person name="Wipf D."/>
            <person name="Zambonelli A."/>
            <person name="Paolocci F."/>
            <person name="Nowrousian M."/>
            <person name="Ottonello S."/>
            <person name="Baldrian P."/>
            <person name="Spatafora J.W."/>
            <person name="Henrissat B."/>
            <person name="Nagy L.G."/>
            <person name="Aury J.M."/>
            <person name="Wincker P."/>
            <person name="Grigoriev I.V."/>
            <person name="Bonfante P."/>
            <person name="Martin F.M."/>
        </authorList>
    </citation>
    <scope>NUCLEOTIDE SEQUENCE [LARGE SCALE GENOMIC DNA]</scope>
    <source>
        <strain evidence="5 6">120613-1</strain>
    </source>
</reference>
<dbReference type="GO" id="GO:0005871">
    <property type="term" value="C:kinesin complex"/>
    <property type="evidence" value="ECO:0007669"/>
    <property type="project" value="InterPro"/>
</dbReference>
<evidence type="ECO:0000256" key="2">
    <source>
        <dbReference type="ARBA" id="ARBA00022490"/>
    </source>
</evidence>
<sequence length="206" mass="23295">MFRHTLGSKEKVLGPDHPDTLTSVDSLAVVLRDLGRYDESETMFQRALESQEKVLGSDHPYTLISVNNLAFMLRDLGRYDESETMWRCALETRGSALGPEHYKVSKTLARLASLREKQKSSQAEVSYELAFKGSFNTLDGRHPTTWECIWRLKTYREKNSAIKRISFVQVSEVVNLINHRRSPSDCPTHFAGLRGCKGIGGMTLGK</sequence>
<dbReference type="EMBL" id="ML120357">
    <property type="protein sequence ID" value="RPB04715.1"/>
    <property type="molecule type" value="Genomic_DNA"/>
</dbReference>
<dbReference type="Proteomes" id="UP000276215">
    <property type="component" value="Unassembled WGS sequence"/>
</dbReference>
<proteinExistence type="predicted"/>
<comment type="subcellular location">
    <subcellularLocation>
        <location evidence="1">Cytoplasm</location>
    </subcellularLocation>
</comment>
<name>A0A3N4KFQ6_9PEZI</name>
<accession>A0A3N4KFQ6</accession>
<dbReference type="InterPro" id="IPR011990">
    <property type="entry name" value="TPR-like_helical_dom_sf"/>
</dbReference>
<dbReference type="OrthoDB" id="5986190at2759"/>
<evidence type="ECO:0008006" key="7">
    <source>
        <dbReference type="Google" id="ProtNLM"/>
    </source>
</evidence>
<keyword evidence="6" id="KW-1185">Reference proteome</keyword>
<dbReference type="Gene3D" id="1.25.40.10">
    <property type="entry name" value="Tetratricopeptide repeat domain"/>
    <property type="match status" value="1"/>
</dbReference>
<keyword evidence="3" id="KW-0677">Repeat</keyword>
<dbReference type="AlphaFoldDB" id="A0A3N4KFQ6"/>
<dbReference type="GO" id="GO:0005737">
    <property type="term" value="C:cytoplasm"/>
    <property type="evidence" value="ECO:0007669"/>
    <property type="project" value="UniProtKB-SubCell"/>
</dbReference>
<keyword evidence="2" id="KW-0963">Cytoplasm</keyword>
<protein>
    <recommendedName>
        <fullName evidence="7">TPR-like protein</fullName>
    </recommendedName>
</protein>
<dbReference type="GO" id="GO:0007018">
    <property type="term" value="P:microtubule-based movement"/>
    <property type="evidence" value="ECO:0007669"/>
    <property type="project" value="TreeGrafter"/>
</dbReference>
<dbReference type="SUPFAM" id="SSF48452">
    <property type="entry name" value="TPR-like"/>
    <property type="match status" value="1"/>
</dbReference>
<dbReference type="Pfam" id="PF13424">
    <property type="entry name" value="TPR_12"/>
    <property type="match status" value="1"/>
</dbReference>
<organism evidence="5 6">
    <name type="scientific">Choiromyces venosus 120613-1</name>
    <dbReference type="NCBI Taxonomy" id="1336337"/>
    <lineage>
        <taxon>Eukaryota</taxon>
        <taxon>Fungi</taxon>
        <taxon>Dikarya</taxon>
        <taxon>Ascomycota</taxon>
        <taxon>Pezizomycotina</taxon>
        <taxon>Pezizomycetes</taxon>
        <taxon>Pezizales</taxon>
        <taxon>Tuberaceae</taxon>
        <taxon>Choiromyces</taxon>
    </lineage>
</organism>
<evidence type="ECO:0000256" key="1">
    <source>
        <dbReference type="ARBA" id="ARBA00004496"/>
    </source>
</evidence>
<dbReference type="PANTHER" id="PTHR45783:SF3">
    <property type="entry name" value="KINESIN LIGHT CHAIN"/>
    <property type="match status" value="1"/>
</dbReference>
<evidence type="ECO:0000256" key="3">
    <source>
        <dbReference type="ARBA" id="ARBA00022737"/>
    </source>
</evidence>